<dbReference type="PANTHER" id="PTHR36930">
    <property type="entry name" value="METAL-SULFUR CLUSTER BIOSYNTHESIS PROTEINS YUAD-RELATED"/>
    <property type="match status" value="1"/>
</dbReference>
<dbReference type="GO" id="GO:0030170">
    <property type="term" value="F:pyridoxal phosphate binding"/>
    <property type="evidence" value="ECO:0007669"/>
    <property type="project" value="InterPro"/>
</dbReference>
<dbReference type="InterPro" id="IPR005302">
    <property type="entry name" value="MoCF_Sase_C"/>
</dbReference>
<gene>
    <name evidence="3" type="ORF">METZ01_LOCUS220983</name>
</gene>
<sequence length="145" mass="15682">MKKFTGKSLAGKVASVHSGDNEDLSKDIRESLTAEFEGIAGDKHHGPTRKAFKVDWQPAGTVRRNERQWSAVSVEELAHITERLALTEPLSPDTLGANLCVEGIPEFSLLPKGTKLLFPSGAVLLVEEYNPPCGDMGSQIVAKNV</sequence>
<dbReference type="EMBL" id="UINC01052609">
    <property type="protein sequence ID" value="SVB68129.1"/>
    <property type="molecule type" value="Genomic_DNA"/>
</dbReference>
<dbReference type="Pfam" id="PF03473">
    <property type="entry name" value="MOSC"/>
    <property type="match status" value="1"/>
</dbReference>
<evidence type="ECO:0000256" key="1">
    <source>
        <dbReference type="SAM" id="MobiDB-lite"/>
    </source>
</evidence>
<name>A0A382FZT8_9ZZZZ</name>
<dbReference type="GO" id="GO:0030151">
    <property type="term" value="F:molybdenum ion binding"/>
    <property type="evidence" value="ECO:0007669"/>
    <property type="project" value="InterPro"/>
</dbReference>
<dbReference type="InterPro" id="IPR052716">
    <property type="entry name" value="MOSC_domain"/>
</dbReference>
<dbReference type="Gene3D" id="2.40.33.20">
    <property type="entry name" value="PK beta-barrel domain-like"/>
    <property type="match status" value="1"/>
</dbReference>
<dbReference type="PANTHER" id="PTHR36930:SF1">
    <property type="entry name" value="MOSC DOMAIN-CONTAINING PROTEIN"/>
    <property type="match status" value="1"/>
</dbReference>
<proteinExistence type="predicted"/>
<dbReference type="GO" id="GO:0003824">
    <property type="term" value="F:catalytic activity"/>
    <property type="evidence" value="ECO:0007669"/>
    <property type="project" value="InterPro"/>
</dbReference>
<feature type="non-terminal residue" evidence="3">
    <location>
        <position position="145"/>
    </location>
</feature>
<accession>A0A382FZT8</accession>
<dbReference type="PROSITE" id="PS51340">
    <property type="entry name" value="MOSC"/>
    <property type="match status" value="1"/>
</dbReference>
<dbReference type="AlphaFoldDB" id="A0A382FZT8"/>
<organism evidence="3">
    <name type="scientific">marine metagenome</name>
    <dbReference type="NCBI Taxonomy" id="408172"/>
    <lineage>
        <taxon>unclassified sequences</taxon>
        <taxon>metagenomes</taxon>
        <taxon>ecological metagenomes</taxon>
    </lineage>
</organism>
<reference evidence="3" key="1">
    <citation type="submission" date="2018-05" db="EMBL/GenBank/DDBJ databases">
        <authorList>
            <person name="Lanie J.A."/>
            <person name="Ng W.-L."/>
            <person name="Kazmierczak K.M."/>
            <person name="Andrzejewski T.M."/>
            <person name="Davidsen T.M."/>
            <person name="Wayne K.J."/>
            <person name="Tettelin H."/>
            <person name="Glass J.I."/>
            <person name="Rusch D."/>
            <person name="Podicherti R."/>
            <person name="Tsui H.-C.T."/>
            <person name="Winkler M.E."/>
        </authorList>
    </citation>
    <scope>NUCLEOTIDE SEQUENCE</scope>
</reference>
<protein>
    <recommendedName>
        <fullName evidence="2">MOSC domain-containing protein</fullName>
    </recommendedName>
</protein>
<feature type="domain" description="MOSC" evidence="2">
    <location>
        <begin position="26"/>
        <end position="145"/>
    </location>
</feature>
<dbReference type="InterPro" id="IPR011037">
    <property type="entry name" value="Pyrv_Knase-like_insert_dom_sf"/>
</dbReference>
<dbReference type="SUPFAM" id="SSF50800">
    <property type="entry name" value="PK beta-barrel domain-like"/>
    <property type="match status" value="1"/>
</dbReference>
<feature type="region of interest" description="Disordered" evidence="1">
    <location>
        <begin position="1"/>
        <end position="24"/>
    </location>
</feature>
<evidence type="ECO:0000259" key="2">
    <source>
        <dbReference type="PROSITE" id="PS51340"/>
    </source>
</evidence>
<evidence type="ECO:0000313" key="3">
    <source>
        <dbReference type="EMBL" id="SVB68129.1"/>
    </source>
</evidence>